<dbReference type="Pfam" id="PF13649">
    <property type="entry name" value="Methyltransf_25"/>
    <property type="match status" value="1"/>
</dbReference>
<reference evidence="4 5" key="1">
    <citation type="submission" date="2017-07" db="EMBL/GenBank/DDBJ databases">
        <title>Recovery of genomes from metagenomes via a dereplication, aggregation, and scoring strategy.</title>
        <authorList>
            <person name="Sieber C.M."/>
            <person name="Probst A.J."/>
            <person name="Sharrar A."/>
            <person name="Thomas B.C."/>
            <person name="Hess M."/>
            <person name="Tringe S.G."/>
            <person name="Banfield J.F."/>
        </authorList>
    </citation>
    <scope>NUCLEOTIDE SEQUENCE [LARGE SCALE GENOMIC DNA]</scope>
    <source>
        <strain evidence="4">JGI_Cruoil_03_44_89</strain>
    </source>
</reference>
<dbReference type="GO" id="GO:0032259">
    <property type="term" value="P:methylation"/>
    <property type="evidence" value="ECO:0007669"/>
    <property type="project" value="UniProtKB-KW"/>
</dbReference>
<name>A0A235BTD3_UNCW3</name>
<protein>
    <submittedName>
        <fullName evidence="4">SAM-dependent methyltransferase</fullName>
    </submittedName>
</protein>
<dbReference type="GO" id="GO:0008168">
    <property type="term" value="F:methyltransferase activity"/>
    <property type="evidence" value="ECO:0007669"/>
    <property type="project" value="UniProtKB-KW"/>
</dbReference>
<dbReference type="Gene3D" id="3.40.50.150">
    <property type="entry name" value="Vaccinia Virus protein VP39"/>
    <property type="match status" value="1"/>
</dbReference>
<dbReference type="InterPro" id="IPR029063">
    <property type="entry name" value="SAM-dependent_MTases_sf"/>
</dbReference>
<dbReference type="SUPFAM" id="SSF53335">
    <property type="entry name" value="S-adenosyl-L-methionine-dependent methyltransferases"/>
    <property type="match status" value="1"/>
</dbReference>
<keyword evidence="1 4" id="KW-0489">Methyltransferase</keyword>
<dbReference type="PANTHER" id="PTHR43861:SF1">
    <property type="entry name" value="TRANS-ACONITATE 2-METHYLTRANSFERASE"/>
    <property type="match status" value="1"/>
</dbReference>
<proteinExistence type="predicted"/>
<dbReference type="Proteomes" id="UP000215215">
    <property type="component" value="Unassembled WGS sequence"/>
</dbReference>
<evidence type="ECO:0000259" key="3">
    <source>
        <dbReference type="Pfam" id="PF13649"/>
    </source>
</evidence>
<accession>A0A235BTD3</accession>
<evidence type="ECO:0000256" key="1">
    <source>
        <dbReference type="ARBA" id="ARBA00022603"/>
    </source>
</evidence>
<evidence type="ECO:0000256" key="2">
    <source>
        <dbReference type="ARBA" id="ARBA00022679"/>
    </source>
</evidence>
<organism evidence="4 5">
    <name type="scientific">candidate division WOR-3 bacterium JGI_Cruoil_03_44_89</name>
    <dbReference type="NCBI Taxonomy" id="1973748"/>
    <lineage>
        <taxon>Bacteria</taxon>
        <taxon>Bacteria division WOR-3</taxon>
    </lineage>
</organism>
<dbReference type="EMBL" id="NOZQ01000103">
    <property type="protein sequence ID" value="OYD15760.1"/>
    <property type="molecule type" value="Genomic_DNA"/>
</dbReference>
<dbReference type="CDD" id="cd02440">
    <property type="entry name" value="AdoMet_MTases"/>
    <property type="match status" value="1"/>
</dbReference>
<evidence type="ECO:0000313" key="5">
    <source>
        <dbReference type="Proteomes" id="UP000215215"/>
    </source>
</evidence>
<dbReference type="AlphaFoldDB" id="A0A235BTD3"/>
<sequence length="210" mass="24318">MNREIRSNFSRIYDRYAQERDKRGIAPWKIQERNRFLALLKDERKKTLLEIGAGTGRDGKFFNDSGLKVISTDVSSEMVRLCRKKGLAASVMDFYNPGFLGESFDAIWALNCLLHVPKKELPEVLKGLRAVLKPTGLFYMGVYGGSEFEGIWENDFYTPKRFFSFYPDERIKEVVAGFFEILYFKTITLEKGEPHFQSIILQKNGNRDSE</sequence>
<comment type="caution">
    <text evidence="4">The sequence shown here is derived from an EMBL/GenBank/DDBJ whole genome shotgun (WGS) entry which is preliminary data.</text>
</comment>
<dbReference type="PANTHER" id="PTHR43861">
    <property type="entry name" value="TRANS-ACONITATE 2-METHYLTRANSFERASE-RELATED"/>
    <property type="match status" value="1"/>
</dbReference>
<evidence type="ECO:0000313" key="4">
    <source>
        <dbReference type="EMBL" id="OYD15760.1"/>
    </source>
</evidence>
<feature type="domain" description="Methyltransferase" evidence="3">
    <location>
        <begin position="49"/>
        <end position="136"/>
    </location>
</feature>
<dbReference type="InterPro" id="IPR041698">
    <property type="entry name" value="Methyltransf_25"/>
</dbReference>
<gene>
    <name evidence="4" type="ORF">CH333_04980</name>
</gene>
<keyword evidence="2 4" id="KW-0808">Transferase</keyword>